<dbReference type="AlphaFoldDB" id="A0A5N6BKP9"/>
<dbReference type="PROSITE" id="PS50995">
    <property type="entry name" value="HTH_MARR_2"/>
    <property type="match status" value="1"/>
</dbReference>
<evidence type="ECO:0000313" key="2">
    <source>
        <dbReference type="EMBL" id="KAB8180603.1"/>
    </source>
</evidence>
<comment type="caution">
    <text evidence="2">The sequence shown here is derived from an EMBL/GenBank/DDBJ whole genome shotgun (WGS) entry which is preliminary data.</text>
</comment>
<protein>
    <submittedName>
        <fullName evidence="2">MarR family transcriptional regulator</fullName>
    </submittedName>
</protein>
<dbReference type="PRINTS" id="PR00598">
    <property type="entry name" value="HTHMARR"/>
</dbReference>
<dbReference type="Gene3D" id="1.10.10.10">
    <property type="entry name" value="Winged helix-like DNA-binding domain superfamily/Winged helix DNA-binding domain"/>
    <property type="match status" value="1"/>
</dbReference>
<dbReference type="PANTHER" id="PTHR33164:SF43">
    <property type="entry name" value="HTH-TYPE TRANSCRIPTIONAL REPRESSOR YETL"/>
    <property type="match status" value="1"/>
</dbReference>
<feature type="domain" description="HTH marR-type" evidence="1">
    <location>
        <begin position="10"/>
        <end position="142"/>
    </location>
</feature>
<dbReference type="Proteomes" id="UP000313066">
    <property type="component" value="Unassembled WGS sequence"/>
</dbReference>
<sequence length="149" mass="15948">MEGMNGVKLTSTLAFRLGTLGAVMTERFSARLAAHGLKPKHVGLLALLESGTATSQLDIAKLMNVAPSLVVSLADRLEELGAVRRERDPMDRRRQTLALTEEGRELLATCTAAAAELDTELTDGLSPEETEALRIVLGTLARRNGLPAD</sequence>
<dbReference type="Pfam" id="PF12802">
    <property type="entry name" value="MarR_2"/>
    <property type="match status" value="1"/>
</dbReference>
<dbReference type="SUPFAM" id="SSF46785">
    <property type="entry name" value="Winged helix' DNA-binding domain"/>
    <property type="match status" value="1"/>
</dbReference>
<dbReference type="GO" id="GO:0006950">
    <property type="term" value="P:response to stress"/>
    <property type="evidence" value="ECO:0007669"/>
    <property type="project" value="TreeGrafter"/>
</dbReference>
<evidence type="ECO:0000259" key="1">
    <source>
        <dbReference type="PROSITE" id="PS50995"/>
    </source>
</evidence>
<organism evidence="2 3">
    <name type="scientific">Microbispora catharanthi</name>
    <dbReference type="NCBI Taxonomy" id="1712871"/>
    <lineage>
        <taxon>Bacteria</taxon>
        <taxon>Bacillati</taxon>
        <taxon>Actinomycetota</taxon>
        <taxon>Actinomycetes</taxon>
        <taxon>Streptosporangiales</taxon>
        <taxon>Streptosporangiaceae</taxon>
        <taxon>Microbispora</taxon>
    </lineage>
</organism>
<name>A0A5N6BKP9_9ACTN</name>
<dbReference type="InterPro" id="IPR036390">
    <property type="entry name" value="WH_DNA-bd_sf"/>
</dbReference>
<reference evidence="2 3" key="1">
    <citation type="submission" date="2019-10" db="EMBL/GenBank/DDBJ databases">
        <title>Nonomuraea sp. nov., isolated from Phyllanthus amarus.</title>
        <authorList>
            <person name="Klykleung N."/>
            <person name="Tanasupawat S."/>
        </authorList>
    </citation>
    <scope>NUCLEOTIDE SEQUENCE [LARGE SCALE GENOMIC DNA]</scope>
    <source>
        <strain evidence="2 3">CR1-09</strain>
    </source>
</reference>
<accession>A0A5N6BKP9</accession>
<keyword evidence="3" id="KW-1185">Reference proteome</keyword>
<evidence type="ECO:0000313" key="3">
    <source>
        <dbReference type="Proteomes" id="UP000313066"/>
    </source>
</evidence>
<dbReference type="EMBL" id="VDMA02000021">
    <property type="protein sequence ID" value="KAB8180603.1"/>
    <property type="molecule type" value="Genomic_DNA"/>
</dbReference>
<dbReference type="InterPro" id="IPR039422">
    <property type="entry name" value="MarR/SlyA-like"/>
</dbReference>
<gene>
    <name evidence="2" type="ORF">FH610_032410</name>
</gene>
<dbReference type="SMART" id="SM00347">
    <property type="entry name" value="HTH_MARR"/>
    <property type="match status" value="1"/>
</dbReference>
<dbReference type="PANTHER" id="PTHR33164">
    <property type="entry name" value="TRANSCRIPTIONAL REGULATOR, MARR FAMILY"/>
    <property type="match status" value="1"/>
</dbReference>
<dbReference type="InterPro" id="IPR036388">
    <property type="entry name" value="WH-like_DNA-bd_sf"/>
</dbReference>
<dbReference type="InterPro" id="IPR000835">
    <property type="entry name" value="HTH_MarR-typ"/>
</dbReference>
<proteinExistence type="predicted"/>
<dbReference type="GO" id="GO:0003700">
    <property type="term" value="F:DNA-binding transcription factor activity"/>
    <property type="evidence" value="ECO:0007669"/>
    <property type="project" value="InterPro"/>
</dbReference>